<reference evidence="1 2" key="1">
    <citation type="journal article" date="2021" name="Elife">
        <title>Chloroplast acquisition without the gene transfer in kleptoplastic sea slugs, Plakobranchus ocellatus.</title>
        <authorList>
            <person name="Maeda T."/>
            <person name="Takahashi S."/>
            <person name="Yoshida T."/>
            <person name="Shimamura S."/>
            <person name="Takaki Y."/>
            <person name="Nagai Y."/>
            <person name="Toyoda A."/>
            <person name="Suzuki Y."/>
            <person name="Arimoto A."/>
            <person name="Ishii H."/>
            <person name="Satoh N."/>
            <person name="Nishiyama T."/>
            <person name="Hasebe M."/>
            <person name="Maruyama T."/>
            <person name="Minagawa J."/>
            <person name="Obokata J."/>
            <person name="Shigenobu S."/>
        </authorList>
    </citation>
    <scope>NUCLEOTIDE SEQUENCE [LARGE SCALE GENOMIC DNA]</scope>
</reference>
<dbReference type="AlphaFoldDB" id="A0AAV4ACJ5"/>
<dbReference type="Proteomes" id="UP000735302">
    <property type="component" value="Unassembled WGS sequence"/>
</dbReference>
<sequence length="87" mass="9581">MSVPSPFLLPHTLTTSASRVASGAGNYHKMTGQFMRHGLTTSNKQFDSPRLPILTNNNENGAVGANIAKCTKAYQHQQQLQQQQQQQ</sequence>
<evidence type="ECO:0000313" key="2">
    <source>
        <dbReference type="Proteomes" id="UP000735302"/>
    </source>
</evidence>
<gene>
    <name evidence="1" type="ORF">PoB_003156500</name>
</gene>
<dbReference type="EMBL" id="BLXT01003746">
    <property type="protein sequence ID" value="GFO05060.1"/>
    <property type="molecule type" value="Genomic_DNA"/>
</dbReference>
<accession>A0AAV4ACJ5</accession>
<keyword evidence="2" id="KW-1185">Reference proteome</keyword>
<evidence type="ECO:0000313" key="1">
    <source>
        <dbReference type="EMBL" id="GFO05060.1"/>
    </source>
</evidence>
<proteinExistence type="predicted"/>
<comment type="caution">
    <text evidence="1">The sequence shown here is derived from an EMBL/GenBank/DDBJ whole genome shotgun (WGS) entry which is preliminary data.</text>
</comment>
<name>A0AAV4ACJ5_9GAST</name>
<protein>
    <submittedName>
        <fullName evidence="1">Uncharacterized protein</fullName>
    </submittedName>
</protein>
<organism evidence="1 2">
    <name type="scientific">Plakobranchus ocellatus</name>
    <dbReference type="NCBI Taxonomy" id="259542"/>
    <lineage>
        <taxon>Eukaryota</taxon>
        <taxon>Metazoa</taxon>
        <taxon>Spiralia</taxon>
        <taxon>Lophotrochozoa</taxon>
        <taxon>Mollusca</taxon>
        <taxon>Gastropoda</taxon>
        <taxon>Heterobranchia</taxon>
        <taxon>Euthyneura</taxon>
        <taxon>Panpulmonata</taxon>
        <taxon>Sacoglossa</taxon>
        <taxon>Placobranchoidea</taxon>
        <taxon>Plakobranchidae</taxon>
        <taxon>Plakobranchus</taxon>
    </lineage>
</organism>